<dbReference type="PRINTS" id="PR00502">
    <property type="entry name" value="NUDIXFAMILY"/>
</dbReference>
<dbReference type="CDD" id="cd04673">
    <property type="entry name" value="NUDIX_ADPRase"/>
    <property type="match status" value="1"/>
</dbReference>
<sequence>MTNPTHPRVGVGCIVWKGDRVLLVRRGKPPGYGEWSLPGGSQELGETLFQAAAREVLEETGVTATPTSVLTAVDNIVPGPDGGILFHYTIVDVVADWAAGEPQAADDVLDARWATLAEAEALVAWEPLRVVLRMAAQARGLLG</sequence>
<evidence type="ECO:0000256" key="3">
    <source>
        <dbReference type="RuleBase" id="RU003476"/>
    </source>
</evidence>
<reference evidence="5" key="1">
    <citation type="submission" date="2020-04" db="EMBL/GenBank/DDBJ databases">
        <title>A desert anoxygenic phototrophic bacterium fixes CO2 using RubisCO under aerobic conditions.</title>
        <authorList>
            <person name="Tang K."/>
        </authorList>
    </citation>
    <scope>NUCLEOTIDE SEQUENCE [LARGE SCALE GENOMIC DNA]</scope>
    <source>
        <strain evidence="5">MIMtkB3</strain>
    </source>
</reference>
<dbReference type="InterPro" id="IPR000086">
    <property type="entry name" value="NUDIX_hydrolase_dom"/>
</dbReference>
<evidence type="ECO:0000259" key="4">
    <source>
        <dbReference type="PROSITE" id="PS51462"/>
    </source>
</evidence>
<dbReference type="SUPFAM" id="SSF55811">
    <property type="entry name" value="Nudix"/>
    <property type="match status" value="1"/>
</dbReference>
<accession>A0A858R9W0</accession>
<dbReference type="PANTHER" id="PTHR43736:SF1">
    <property type="entry name" value="DIHYDRONEOPTERIN TRIPHOSPHATE DIPHOSPHATASE"/>
    <property type="match status" value="1"/>
</dbReference>
<comment type="similarity">
    <text evidence="3">Belongs to the Nudix hydrolase family.</text>
</comment>
<evidence type="ECO:0000256" key="2">
    <source>
        <dbReference type="ARBA" id="ARBA00022801"/>
    </source>
</evidence>
<evidence type="ECO:0000256" key="1">
    <source>
        <dbReference type="ARBA" id="ARBA00001946"/>
    </source>
</evidence>
<dbReference type="InterPro" id="IPR015797">
    <property type="entry name" value="NUDIX_hydrolase-like_dom_sf"/>
</dbReference>
<dbReference type="PROSITE" id="PS51462">
    <property type="entry name" value="NUDIX"/>
    <property type="match status" value="1"/>
</dbReference>
<dbReference type="KEGG" id="acru:HHL28_12330"/>
<keyword evidence="2 3" id="KW-0378">Hydrolase</keyword>
<dbReference type="PANTHER" id="PTHR43736">
    <property type="entry name" value="ADP-RIBOSE PYROPHOSPHATASE"/>
    <property type="match status" value="1"/>
</dbReference>
<dbReference type="Proteomes" id="UP000501891">
    <property type="component" value="Chromosome"/>
</dbReference>
<proteinExistence type="inferred from homology"/>
<dbReference type="EMBL" id="CP051775">
    <property type="protein sequence ID" value="QJE73776.1"/>
    <property type="molecule type" value="Genomic_DNA"/>
</dbReference>
<dbReference type="InterPro" id="IPR020084">
    <property type="entry name" value="NUDIX_hydrolase_CS"/>
</dbReference>
<name>A0A858R9W0_9PROT</name>
<gene>
    <name evidence="5" type="ORF">HHL28_12330</name>
</gene>
<dbReference type="Pfam" id="PF00293">
    <property type="entry name" value="NUDIX"/>
    <property type="match status" value="1"/>
</dbReference>
<evidence type="ECO:0000313" key="6">
    <source>
        <dbReference type="Proteomes" id="UP000501891"/>
    </source>
</evidence>
<protein>
    <submittedName>
        <fullName evidence="5">NUDIX hydrolase</fullName>
    </submittedName>
</protein>
<dbReference type="Gene3D" id="3.90.79.10">
    <property type="entry name" value="Nucleoside Triphosphate Pyrophosphohydrolase"/>
    <property type="match status" value="1"/>
</dbReference>
<dbReference type="AlphaFoldDB" id="A0A858R9W0"/>
<feature type="domain" description="Nudix hydrolase" evidence="4">
    <location>
        <begin position="6"/>
        <end position="136"/>
    </location>
</feature>
<comment type="cofactor">
    <cofactor evidence="1">
        <name>Mg(2+)</name>
        <dbReference type="ChEBI" id="CHEBI:18420"/>
    </cofactor>
</comment>
<keyword evidence="6" id="KW-1185">Reference proteome</keyword>
<evidence type="ECO:0000313" key="5">
    <source>
        <dbReference type="EMBL" id="QJE73776.1"/>
    </source>
</evidence>
<organism evidence="5 6">
    <name type="scientific">Aerophototrophica crusticola</name>
    <dbReference type="NCBI Taxonomy" id="1709002"/>
    <lineage>
        <taxon>Bacteria</taxon>
        <taxon>Pseudomonadati</taxon>
        <taxon>Pseudomonadota</taxon>
        <taxon>Alphaproteobacteria</taxon>
        <taxon>Rhodospirillales</taxon>
        <taxon>Rhodospirillaceae</taxon>
        <taxon>Aerophototrophica</taxon>
    </lineage>
</organism>
<dbReference type="InterPro" id="IPR020476">
    <property type="entry name" value="Nudix_hydrolase"/>
</dbReference>
<dbReference type="PROSITE" id="PS00893">
    <property type="entry name" value="NUDIX_BOX"/>
    <property type="match status" value="1"/>
</dbReference>
<dbReference type="GO" id="GO:0016787">
    <property type="term" value="F:hydrolase activity"/>
    <property type="evidence" value="ECO:0007669"/>
    <property type="project" value="UniProtKB-KW"/>
</dbReference>